<comment type="caution">
    <text evidence="1">The sequence shown here is derived from an EMBL/GenBank/DDBJ whole genome shotgun (WGS) entry which is preliminary data.</text>
</comment>
<reference evidence="1 2" key="1">
    <citation type="submission" date="2014-12" db="EMBL/GenBank/DDBJ databases">
        <title>16Stimator: statistical estimation of ribosomal gene copy numbers from draft genome assemblies.</title>
        <authorList>
            <person name="Perisin M.A."/>
            <person name="Vetter M."/>
            <person name="Gilbert J.A."/>
            <person name="Bergelson J."/>
        </authorList>
    </citation>
    <scope>NUCLEOTIDE SEQUENCE [LARGE SCALE GENOMIC DNA]</scope>
    <source>
        <strain evidence="1 2">MEDvA23</strain>
    </source>
</reference>
<dbReference type="EMBL" id="JXQQ01000010">
    <property type="protein sequence ID" value="KIQ35357.1"/>
    <property type="molecule type" value="Genomic_DNA"/>
</dbReference>
<proteinExistence type="predicted"/>
<sequence length="128" mass="14067">MSHLTISSINWLSDSEDADVTLSSDVATVVAFCFQCSYKVGQTVPNLLHPIMVGELQSPYLQDWPADEKALVGAERLERHGGSGYRGCGEVVDQAEGLVQVRGFVFNFGDVPAGAETVRFQFDRLDLW</sequence>
<name>A0A0D0LAS9_VARPD</name>
<dbReference type="RefSeq" id="WP_042577775.1">
    <property type="nucleotide sequence ID" value="NZ_JXQQ01000010.1"/>
</dbReference>
<dbReference type="OrthoDB" id="6401349at2"/>
<evidence type="ECO:0000313" key="2">
    <source>
        <dbReference type="Proteomes" id="UP000032067"/>
    </source>
</evidence>
<gene>
    <name evidence="1" type="ORF">RT97_05640</name>
</gene>
<organism evidence="1 2">
    <name type="scientific">Variovorax paradoxus</name>
    <dbReference type="NCBI Taxonomy" id="34073"/>
    <lineage>
        <taxon>Bacteria</taxon>
        <taxon>Pseudomonadati</taxon>
        <taxon>Pseudomonadota</taxon>
        <taxon>Betaproteobacteria</taxon>
        <taxon>Burkholderiales</taxon>
        <taxon>Comamonadaceae</taxon>
        <taxon>Variovorax</taxon>
    </lineage>
</organism>
<dbReference type="AlphaFoldDB" id="A0A0D0LAS9"/>
<accession>A0A0D0LAS9</accession>
<dbReference type="Proteomes" id="UP000032067">
    <property type="component" value="Unassembled WGS sequence"/>
</dbReference>
<protein>
    <submittedName>
        <fullName evidence="1">Uncharacterized protein</fullName>
    </submittedName>
</protein>
<evidence type="ECO:0000313" key="1">
    <source>
        <dbReference type="EMBL" id="KIQ35357.1"/>
    </source>
</evidence>